<protein>
    <submittedName>
        <fullName evidence="1">Uncharacterized protein</fullName>
    </submittedName>
</protein>
<comment type="caution">
    <text evidence="1">The sequence shown here is derived from an EMBL/GenBank/DDBJ whole genome shotgun (WGS) entry which is preliminary data.</text>
</comment>
<dbReference type="EMBL" id="JAOYFB010000041">
    <property type="protein sequence ID" value="KAK4045062.1"/>
    <property type="molecule type" value="Genomic_DNA"/>
</dbReference>
<reference evidence="1 2" key="1">
    <citation type="journal article" date="2023" name="Nucleic Acids Res.">
        <title>The hologenome of Daphnia magna reveals possible DNA methylation and microbiome-mediated evolution of the host genome.</title>
        <authorList>
            <person name="Chaturvedi A."/>
            <person name="Li X."/>
            <person name="Dhandapani V."/>
            <person name="Marshall H."/>
            <person name="Kissane S."/>
            <person name="Cuenca-Cambronero M."/>
            <person name="Asole G."/>
            <person name="Calvet F."/>
            <person name="Ruiz-Romero M."/>
            <person name="Marangio P."/>
            <person name="Guigo R."/>
            <person name="Rago D."/>
            <person name="Mirbahai L."/>
            <person name="Eastwood N."/>
            <person name="Colbourne J.K."/>
            <person name="Zhou J."/>
            <person name="Mallon E."/>
            <person name="Orsini L."/>
        </authorList>
    </citation>
    <scope>NUCLEOTIDE SEQUENCE [LARGE SCALE GENOMIC DNA]</scope>
    <source>
        <strain evidence="1">LRV0_1</strain>
    </source>
</reference>
<keyword evidence="2" id="KW-1185">Reference proteome</keyword>
<organism evidence="1 2">
    <name type="scientific">Daphnia magna</name>
    <dbReference type="NCBI Taxonomy" id="35525"/>
    <lineage>
        <taxon>Eukaryota</taxon>
        <taxon>Metazoa</taxon>
        <taxon>Ecdysozoa</taxon>
        <taxon>Arthropoda</taxon>
        <taxon>Crustacea</taxon>
        <taxon>Branchiopoda</taxon>
        <taxon>Diplostraca</taxon>
        <taxon>Cladocera</taxon>
        <taxon>Anomopoda</taxon>
        <taxon>Daphniidae</taxon>
        <taxon>Daphnia</taxon>
    </lineage>
</organism>
<dbReference type="Proteomes" id="UP001234178">
    <property type="component" value="Unassembled WGS sequence"/>
</dbReference>
<sequence length="174" mass="19928">MEARRAERELFEIRAVGDEDIERTPNLVQVPWHRPAADDLVEAVERTLNRGCRDRIEGNRVAPREVARIRLVGEVEGVPTRMKVGFFAGREQQSDVKPAIAKVAGEREKDVVLVIDESDTHGSNLRFRRIFDVEASRDQIELLKNIEERAQGLKRLFSRKVLWGPQRVPQALGR</sequence>
<proteinExistence type="predicted"/>
<accession>A0ABR0B912</accession>
<evidence type="ECO:0000313" key="1">
    <source>
        <dbReference type="EMBL" id="KAK4045062.1"/>
    </source>
</evidence>
<evidence type="ECO:0000313" key="2">
    <source>
        <dbReference type="Proteomes" id="UP001234178"/>
    </source>
</evidence>
<name>A0ABR0B912_9CRUS</name>
<gene>
    <name evidence="1" type="ORF">OUZ56_032470</name>
</gene>